<dbReference type="Gene3D" id="2.115.10.20">
    <property type="entry name" value="Glycosyl hydrolase domain, family 43"/>
    <property type="match status" value="1"/>
</dbReference>
<evidence type="ECO:0000313" key="5">
    <source>
        <dbReference type="Proteomes" id="UP001500218"/>
    </source>
</evidence>
<dbReference type="PANTHER" id="PTHR34106">
    <property type="entry name" value="GLYCOSIDASE"/>
    <property type="match status" value="1"/>
</dbReference>
<evidence type="ECO:0000313" key="4">
    <source>
        <dbReference type="EMBL" id="GAA1825108.1"/>
    </source>
</evidence>
<sequence>MAADLAVRTAHWLRPDPRRVIAKLFVPGEETPTGRSRASTVIARVMALDDAEVAAIADAVIADFRGRHDDLTAAFSAHFAVVSREITSPRRLSAERRMLIGACFTHEYAPEGAALFNPSMAAHPDQSGLVKGQLRFVMTVRCVGEGHISSIGFRTGVLGPGDTLTLDEPGPRLVTGVTRPATYQRTLFLAALTDHGDHDETSDLVLGRLAESFTATELGDALAGIHEHTLNRERVQHVIEHLHQIAAATYDVDFTPGSDLAERLLWPVAPAESHGMEDARLVRFANGDEPATFYATYTAYNGARVASHLLATQDFRQFHVSPLAGAAAKDKGLALFPRRIDGRYAALSRWDRQSLSLVLSDDHRIWNEPAPLYAPTRGWELIQIGNCGSPIETPAGWLVLTHGVGPMRRYSIGAILLDLDDPSIVLATLAQPLLTANADERDGYVPNVVYSCGALLHDQILTIPYGISDAAIGFAQVRLPDLLDRMLPTDGTMATPTAPNAGRETTRW</sequence>
<name>A0ABN2MFG3_9ACTN</name>
<dbReference type="GO" id="GO:0016787">
    <property type="term" value="F:hydrolase activity"/>
    <property type="evidence" value="ECO:0007669"/>
    <property type="project" value="UniProtKB-KW"/>
</dbReference>
<organism evidence="4 5">
    <name type="scientific">Luedemannella flava</name>
    <dbReference type="NCBI Taxonomy" id="349316"/>
    <lineage>
        <taxon>Bacteria</taxon>
        <taxon>Bacillati</taxon>
        <taxon>Actinomycetota</taxon>
        <taxon>Actinomycetes</taxon>
        <taxon>Micromonosporales</taxon>
        <taxon>Micromonosporaceae</taxon>
        <taxon>Luedemannella</taxon>
    </lineage>
</organism>
<dbReference type="InterPro" id="IPR007184">
    <property type="entry name" value="Mannoside_phosphorylase"/>
</dbReference>
<keyword evidence="5" id="KW-1185">Reference proteome</keyword>
<evidence type="ECO:0000256" key="3">
    <source>
        <dbReference type="ARBA" id="ARBA00024356"/>
    </source>
</evidence>
<dbReference type="InterPro" id="IPR023296">
    <property type="entry name" value="Glyco_hydro_beta-prop_sf"/>
</dbReference>
<dbReference type="CDD" id="cd18613">
    <property type="entry name" value="GH130"/>
    <property type="match status" value="1"/>
</dbReference>
<dbReference type="Pfam" id="PF04041">
    <property type="entry name" value="Glyco_hydro_130"/>
    <property type="match status" value="1"/>
</dbReference>
<evidence type="ECO:0000256" key="1">
    <source>
        <dbReference type="ARBA" id="ARBA00022676"/>
    </source>
</evidence>
<comment type="caution">
    <text evidence="4">The sequence shown here is derived from an EMBL/GenBank/DDBJ whole genome shotgun (WGS) entry which is preliminary data.</text>
</comment>
<accession>A0ABN2MFG3</accession>
<dbReference type="Proteomes" id="UP001500218">
    <property type="component" value="Unassembled WGS sequence"/>
</dbReference>
<comment type="similarity">
    <text evidence="3">Belongs to the glycosyl hydrolase 130 family.</text>
</comment>
<dbReference type="EMBL" id="BAAALT010000215">
    <property type="protein sequence ID" value="GAA1825108.1"/>
    <property type="molecule type" value="Genomic_DNA"/>
</dbReference>
<dbReference type="RefSeq" id="WP_344137688.1">
    <property type="nucleotide sequence ID" value="NZ_BAAALT010000215.1"/>
</dbReference>
<dbReference type="PANTHER" id="PTHR34106:SF4">
    <property type="entry name" value="BLL5143 PROTEIN"/>
    <property type="match status" value="1"/>
</dbReference>
<dbReference type="SUPFAM" id="SSF75005">
    <property type="entry name" value="Arabinanase/levansucrase/invertase"/>
    <property type="match status" value="1"/>
</dbReference>
<keyword evidence="2" id="KW-0808">Transferase</keyword>
<evidence type="ECO:0000256" key="2">
    <source>
        <dbReference type="ARBA" id="ARBA00022679"/>
    </source>
</evidence>
<reference evidence="4 5" key="1">
    <citation type="journal article" date="2019" name="Int. J. Syst. Evol. Microbiol.">
        <title>The Global Catalogue of Microorganisms (GCM) 10K type strain sequencing project: providing services to taxonomists for standard genome sequencing and annotation.</title>
        <authorList>
            <consortium name="The Broad Institute Genomics Platform"/>
            <consortium name="The Broad Institute Genome Sequencing Center for Infectious Disease"/>
            <person name="Wu L."/>
            <person name="Ma J."/>
        </authorList>
    </citation>
    <scope>NUCLEOTIDE SEQUENCE [LARGE SCALE GENOMIC DNA]</scope>
    <source>
        <strain evidence="4 5">JCM 13250</strain>
    </source>
</reference>
<proteinExistence type="inferred from homology"/>
<gene>
    <name evidence="4" type="ORF">GCM10009682_51510</name>
</gene>
<keyword evidence="1" id="KW-0328">Glycosyltransferase</keyword>
<protein>
    <submittedName>
        <fullName evidence="4">Glycoside hydrolase family 130 protein</fullName>
    </submittedName>
</protein>
<keyword evidence="4" id="KW-0378">Hydrolase</keyword>